<reference evidence="2" key="1">
    <citation type="journal article" date="2023" name="Mol. Phylogenet. Evol.">
        <title>Genome-scale phylogeny and comparative genomics of the fungal order Sordariales.</title>
        <authorList>
            <person name="Hensen N."/>
            <person name="Bonometti L."/>
            <person name="Westerberg I."/>
            <person name="Brannstrom I.O."/>
            <person name="Guillou S."/>
            <person name="Cros-Aarteil S."/>
            <person name="Calhoun S."/>
            <person name="Haridas S."/>
            <person name="Kuo A."/>
            <person name="Mondo S."/>
            <person name="Pangilinan J."/>
            <person name="Riley R."/>
            <person name="LaButti K."/>
            <person name="Andreopoulos B."/>
            <person name="Lipzen A."/>
            <person name="Chen C."/>
            <person name="Yan M."/>
            <person name="Daum C."/>
            <person name="Ng V."/>
            <person name="Clum A."/>
            <person name="Steindorff A."/>
            <person name="Ohm R.A."/>
            <person name="Martin F."/>
            <person name="Silar P."/>
            <person name="Natvig D.O."/>
            <person name="Lalanne C."/>
            <person name="Gautier V."/>
            <person name="Ament-Velasquez S.L."/>
            <person name="Kruys A."/>
            <person name="Hutchinson M.I."/>
            <person name="Powell A.J."/>
            <person name="Barry K."/>
            <person name="Miller A.N."/>
            <person name="Grigoriev I.V."/>
            <person name="Debuchy R."/>
            <person name="Gladieux P."/>
            <person name="Hiltunen Thoren M."/>
            <person name="Johannesson H."/>
        </authorList>
    </citation>
    <scope>NUCLEOTIDE SEQUENCE</scope>
    <source>
        <strain evidence="2">CBS 958.72</strain>
    </source>
</reference>
<dbReference type="AlphaFoldDB" id="A0AAE0MY07"/>
<feature type="compositionally biased region" description="Acidic residues" evidence="1">
    <location>
        <begin position="380"/>
        <end position="396"/>
    </location>
</feature>
<feature type="region of interest" description="Disordered" evidence="1">
    <location>
        <begin position="370"/>
        <end position="418"/>
    </location>
</feature>
<keyword evidence="3" id="KW-1185">Reference proteome</keyword>
<feature type="compositionally biased region" description="Low complexity" evidence="1">
    <location>
        <begin position="198"/>
        <end position="215"/>
    </location>
</feature>
<evidence type="ECO:0000313" key="3">
    <source>
        <dbReference type="Proteomes" id="UP001287356"/>
    </source>
</evidence>
<comment type="caution">
    <text evidence="2">The sequence shown here is derived from an EMBL/GenBank/DDBJ whole genome shotgun (WGS) entry which is preliminary data.</text>
</comment>
<reference evidence="2" key="2">
    <citation type="submission" date="2023-06" db="EMBL/GenBank/DDBJ databases">
        <authorList>
            <consortium name="Lawrence Berkeley National Laboratory"/>
            <person name="Haridas S."/>
            <person name="Hensen N."/>
            <person name="Bonometti L."/>
            <person name="Westerberg I."/>
            <person name="Brannstrom I.O."/>
            <person name="Guillou S."/>
            <person name="Cros-Aarteil S."/>
            <person name="Calhoun S."/>
            <person name="Kuo A."/>
            <person name="Mondo S."/>
            <person name="Pangilinan J."/>
            <person name="Riley R."/>
            <person name="Labutti K."/>
            <person name="Andreopoulos B."/>
            <person name="Lipzen A."/>
            <person name="Chen C."/>
            <person name="Yanf M."/>
            <person name="Daum C."/>
            <person name="Ng V."/>
            <person name="Clum A."/>
            <person name="Steindorff A."/>
            <person name="Ohm R."/>
            <person name="Martin F."/>
            <person name="Silar P."/>
            <person name="Natvig D."/>
            <person name="Lalanne C."/>
            <person name="Gautier V."/>
            <person name="Ament-Velasquez S.L."/>
            <person name="Kruys A."/>
            <person name="Hutchinson M.I."/>
            <person name="Powell A.J."/>
            <person name="Barry K."/>
            <person name="Miller A.N."/>
            <person name="Grigoriev I.V."/>
            <person name="Debuchy R."/>
            <person name="Gladieux P."/>
            <person name="Thoren M.H."/>
            <person name="Johannesson H."/>
        </authorList>
    </citation>
    <scope>NUCLEOTIDE SEQUENCE</scope>
    <source>
        <strain evidence="2">CBS 958.72</strain>
    </source>
</reference>
<evidence type="ECO:0000313" key="2">
    <source>
        <dbReference type="EMBL" id="KAK3361102.1"/>
    </source>
</evidence>
<feature type="region of interest" description="Disordered" evidence="1">
    <location>
        <begin position="286"/>
        <end position="308"/>
    </location>
</feature>
<feature type="compositionally biased region" description="Basic and acidic residues" evidence="1">
    <location>
        <begin position="286"/>
        <end position="301"/>
    </location>
</feature>
<dbReference type="Proteomes" id="UP001287356">
    <property type="component" value="Unassembled WGS sequence"/>
</dbReference>
<feature type="region of interest" description="Disordered" evidence="1">
    <location>
        <begin position="172"/>
        <end position="254"/>
    </location>
</feature>
<feature type="compositionally biased region" description="Basic and acidic residues" evidence="1">
    <location>
        <begin position="182"/>
        <end position="195"/>
    </location>
</feature>
<feature type="compositionally biased region" description="Basic and acidic residues" evidence="1">
    <location>
        <begin position="399"/>
        <end position="409"/>
    </location>
</feature>
<evidence type="ECO:0000256" key="1">
    <source>
        <dbReference type="SAM" id="MobiDB-lite"/>
    </source>
</evidence>
<feature type="compositionally biased region" description="Polar residues" evidence="1">
    <location>
        <begin position="232"/>
        <end position="244"/>
    </location>
</feature>
<feature type="compositionally biased region" description="Low complexity" evidence="1">
    <location>
        <begin position="370"/>
        <end position="379"/>
    </location>
</feature>
<accession>A0AAE0MY07</accession>
<gene>
    <name evidence="2" type="ORF">B0T24DRAFT_599455</name>
</gene>
<sequence>MDAIPFSNSQKATEDIALQDILQPFHLRGLLRPFCHGGPLKQLSNLLASLCANINKPQRATPLVHPVVNSDPIVSTPVDSVASPTQVVKSTKTTIQESRIIIESQSYTLTHTKEEGDFHLVASSTFDQTYEQHLHIESWDTICLPEPSVQKSEKQLAKEKLACSWAEAHTAGAVAKQTAPEIPEKDQETNARSERPNSCLSSTSSVSKVWSEPSVASTDNTDLGDNEGAGLDSSTNPNAQSTVTGEKPSGAAATETTVYDTASADAGDDAEAENYDAGTYASAEEHLNPSHDEDPSTEHARPGPPGSLVLYGLGSDGLVYWYRPDDDLCKSVNEAQRAAFETAYPGRVESYAVDETAEYIDDIAEYANRSDSSSSSFVSDPDDDEDERTEGEDSGEYNEYQHDNEKEYEYNPGAEYKNEDEDQVLPTGIMATRWSAHSFIDEDGFVNTWNNPNIRWGLRLSQCKWVPFQSEDEVEPSSGPELKLTTPDGGECWLDDITRYVYEYVPSEDEAGSR</sequence>
<dbReference type="EMBL" id="JAULSN010000012">
    <property type="protein sequence ID" value="KAK3361102.1"/>
    <property type="molecule type" value="Genomic_DNA"/>
</dbReference>
<name>A0AAE0MY07_9PEZI</name>
<organism evidence="2 3">
    <name type="scientific">Lasiosphaeria ovina</name>
    <dbReference type="NCBI Taxonomy" id="92902"/>
    <lineage>
        <taxon>Eukaryota</taxon>
        <taxon>Fungi</taxon>
        <taxon>Dikarya</taxon>
        <taxon>Ascomycota</taxon>
        <taxon>Pezizomycotina</taxon>
        <taxon>Sordariomycetes</taxon>
        <taxon>Sordariomycetidae</taxon>
        <taxon>Sordariales</taxon>
        <taxon>Lasiosphaeriaceae</taxon>
        <taxon>Lasiosphaeria</taxon>
    </lineage>
</organism>
<proteinExistence type="predicted"/>
<protein>
    <submittedName>
        <fullName evidence="2">Uncharacterized protein</fullName>
    </submittedName>
</protein>